<dbReference type="AlphaFoldDB" id="A0AAV4P859"/>
<name>A0AAV4P859_9ARAC</name>
<evidence type="ECO:0008006" key="3">
    <source>
        <dbReference type="Google" id="ProtNLM"/>
    </source>
</evidence>
<comment type="caution">
    <text evidence="1">The sequence shown here is derived from an EMBL/GenBank/DDBJ whole genome shotgun (WGS) entry which is preliminary data.</text>
</comment>
<organism evidence="1 2">
    <name type="scientific">Caerostris darwini</name>
    <dbReference type="NCBI Taxonomy" id="1538125"/>
    <lineage>
        <taxon>Eukaryota</taxon>
        <taxon>Metazoa</taxon>
        <taxon>Ecdysozoa</taxon>
        <taxon>Arthropoda</taxon>
        <taxon>Chelicerata</taxon>
        <taxon>Arachnida</taxon>
        <taxon>Araneae</taxon>
        <taxon>Araneomorphae</taxon>
        <taxon>Entelegynae</taxon>
        <taxon>Araneoidea</taxon>
        <taxon>Araneidae</taxon>
        <taxon>Caerostris</taxon>
    </lineage>
</organism>
<evidence type="ECO:0000313" key="2">
    <source>
        <dbReference type="Proteomes" id="UP001054837"/>
    </source>
</evidence>
<dbReference type="Proteomes" id="UP001054837">
    <property type="component" value="Unassembled WGS sequence"/>
</dbReference>
<evidence type="ECO:0000313" key="1">
    <source>
        <dbReference type="EMBL" id="GIX92346.1"/>
    </source>
</evidence>
<gene>
    <name evidence="1" type="ORF">CDAR_621971</name>
</gene>
<keyword evidence="2" id="KW-1185">Reference proteome</keyword>
<dbReference type="EMBL" id="BPLQ01002387">
    <property type="protein sequence ID" value="GIX92346.1"/>
    <property type="molecule type" value="Genomic_DNA"/>
</dbReference>
<accession>A0AAV4P859</accession>
<sequence length="103" mass="12133">MAGIPYTPEFYCLKCYKDKEERLCCYEEHTLHRMKFKHHNGNNPIYSCLVCHALVKEIISVKVYFQRMLDNVFKCTGCDSTVENKDTLQFHAECGCTTRRLSR</sequence>
<reference evidence="1 2" key="1">
    <citation type="submission" date="2021-06" db="EMBL/GenBank/DDBJ databases">
        <title>Caerostris darwini draft genome.</title>
        <authorList>
            <person name="Kono N."/>
            <person name="Arakawa K."/>
        </authorList>
    </citation>
    <scope>NUCLEOTIDE SEQUENCE [LARGE SCALE GENOMIC DNA]</scope>
</reference>
<protein>
    <recommendedName>
        <fullName evidence="3">Protein E6</fullName>
    </recommendedName>
</protein>
<proteinExistence type="predicted"/>